<organism evidence="2 3">
    <name type="scientific">Mikania micrantha</name>
    <name type="common">bitter vine</name>
    <dbReference type="NCBI Taxonomy" id="192012"/>
    <lineage>
        <taxon>Eukaryota</taxon>
        <taxon>Viridiplantae</taxon>
        <taxon>Streptophyta</taxon>
        <taxon>Embryophyta</taxon>
        <taxon>Tracheophyta</taxon>
        <taxon>Spermatophyta</taxon>
        <taxon>Magnoliopsida</taxon>
        <taxon>eudicotyledons</taxon>
        <taxon>Gunneridae</taxon>
        <taxon>Pentapetalae</taxon>
        <taxon>asterids</taxon>
        <taxon>campanulids</taxon>
        <taxon>Asterales</taxon>
        <taxon>Asteraceae</taxon>
        <taxon>Asteroideae</taxon>
        <taxon>Heliantheae alliance</taxon>
        <taxon>Eupatorieae</taxon>
        <taxon>Mikania</taxon>
    </lineage>
</organism>
<dbReference type="Pfam" id="PF24626">
    <property type="entry name" value="SH3_Tf2-1"/>
    <property type="match status" value="1"/>
</dbReference>
<comment type="caution">
    <text evidence="2">The sequence shown here is derived from an EMBL/GenBank/DDBJ whole genome shotgun (WGS) entry which is preliminary data.</text>
</comment>
<dbReference type="OrthoDB" id="1939135at2759"/>
<dbReference type="AlphaFoldDB" id="A0A5N6LS26"/>
<feature type="domain" description="Tf2-1-like SH3-like" evidence="1">
    <location>
        <begin position="2"/>
        <end position="32"/>
    </location>
</feature>
<name>A0A5N6LS26_9ASTR</name>
<gene>
    <name evidence="2" type="ORF">E3N88_37784</name>
</gene>
<evidence type="ECO:0000259" key="1">
    <source>
        <dbReference type="Pfam" id="PF24626"/>
    </source>
</evidence>
<evidence type="ECO:0000313" key="2">
    <source>
        <dbReference type="EMBL" id="KAD2804407.1"/>
    </source>
</evidence>
<reference evidence="2 3" key="1">
    <citation type="submission" date="2019-05" db="EMBL/GenBank/DDBJ databases">
        <title>Mikania micrantha, genome provides insights into the molecular mechanism of rapid growth.</title>
        <authorList>
            <person name="Liu B."/>
        </authorList>
    </citation>
    <scope>NUCLEOTIDE SEQUENCE [LARGE SCALE GENOMIC DNA]</scope>
    <source>
        <strain evidence="2">NLD-2019</strain>
        <tissue evidence="2">Leaf</tissue>
    </source>
</reference>
<evidence type="ECO:0000313" key="3">
    <source>
        <dbReference type="Proteomes" id="UP000326396"/>
    </source>
</evidence>
<accession>A0A5N6LS26</accession>
<protein>
    <recommendedName>
        <fullName evidence="1">Tf2-1-like SH3-like domain-containing protein</fullName>
    </recommendedName>
</protein>
<dbReference type="PANTHER" id="PTHR46148">
    <property type="entry name" value="CHROMO DOMAIN-CONTAINING PROTEIN"/>
    <property type="match status" value="1"/>
</dbReference>
<dbReference type="InterPro" id="IPR056924">
    <property type="entry name" value="SH3_Tf2-1"/>
</dbReference>
<dbReference type="SUPFAM" id="SSF54160">
    <property type="entry name" value="Chromo domain-like"/>
    <property type="match status" value="1"/>
</dbReference>
<sequence>MAQVGKVAYRFDLSDELSGIYPTFHVSHLRKCLADDVAYVPLNDIEVDEKLNYIEEQVAIVDMQEKRLRNKMIRQVKVQWKHRKGSESTWETEDEMKRLYPHLFETCQTSRIAPGNVFASPDRCCAVRYPSDYQLDAGESLGKLVNWVDWGPVWVSFVLKSCRRRLRFAGFRREVTCVNMEEGDEMTILPLM</sequence>
<dbReference type="EMBL" id="SZYD01000018">
    <property type="protein sequence ID" value="KAD2804407.1"/>
    <property type="molecule type" value="Genomic_DNA"/>
</dbReference>
<dbReference type="Proteomes" id="UP000326396">
    <property type="component" value="Linkage Group LG8"/>
</dbReference>
<proteinExistence type="predicted"/>
<dbReference type="PANTHER" id="PTHR46148:SF57">
    <property type="entry name" value="OS12G0499874 PROTEIN"/>
    <property type="match status" value="1"/>
</dbReference>
<dbReference type="InterPro" id="IPR016197">
    <property type="entry name" value="Chromo-like_dom_sf"/>
</dbReference>
<keyword evidence="3" id="KW-1185">Reference proteome</keyword>